<sequence length="389" mass="42763">MDRIHRFARALAIACIAVLLPTGALASAYAGAQAESESGEAVRFVFTVKVGAESRYATSETYERKAWNKAWAKARQDASSPAPPPYSDTYVEVVRPHAAQTFTLAEDGVLVDPRTGGTVVLPDAIRREMLECAEALRSKHYGELIPWEEASRRLPRKAKLTVVDLETGLSFRGQRRAGSHHADVQPLTKQDSAIMKEIYGGAWSWKRRAVLVLADGRPIAASMHGMPHGGDGIPDNGFSGHFCIHFMGSSTHKSGHVDGAHQLMVRKAAGRLASFVRESSPERKAEAFLESIRQQDETLLRVALERAPSETFDKYRPLIGSVEGLRYEALREKPYEGGELTADLVVKTVVHRKGGGNRTVTFRFAFARESLQSPWAIVRVDDSTGTKGR</sequence>
<evidence type="ECO:0000313" key="3">
    <source>
        <dbReference type="Proteomes" id="UP000247476"/>
    </source>
</evidence>
<keyword evidence="1" id="KW-0732">Signal</keyword>
<reference evidence="2 3" key="1">
    <citation type="submission" date="2018-05" db="EMBL/GenBank/DDBJ databases">
        <title>Paenibacillus flagellatus sp. nov., isolated from selenium mineral soil.</title>
        <authorList>
            <person name="Dai X."/>
        </authorList>
    </citation>
    <scope>NUCLEOTIDE SEQUENCE [LARGE SCALE GENOMIC DNA]</scope>
    <source>
        <strain evidence="2 3">DXL2</strain>
    </source>
</reference>
<dbReference type="OrthoDB" id="529831at2"/>
<gene>
    <name evidence="2" type="ORF">DLM86_23345</name>
</gene>
<dbReference type="AlphaFoldDB" id="A0A2V5JY97"/>
<feature type="signal peptide" evidence="1">
    <location>
        <begin position="1"/>
        <end position="26"/>
    </location>
</feature>
<proteinExistence type="predicted"/>
<protein>
    <submittedName>
        <fullName evidence="2">Uncharacterized protein</fullName>
    </submittedName>
</protein>
<evidence type="ECO:0000313" key="2">
    <source>
        <dbReference type="EMBL" id="PYI51855.1"/>
    </source>
</evidence>
<dbReference type="EMBL" id="QJVJ01000011">
    <property type="protein sequence ID" value="PYI51855.1"/>
    <property type="molecule type" value="Genomic_DNA"/>
</dbReference>
<comment type="caution">
    <text evidence="2">The sequence shown here is derived from an EMBL/GenBank/DDBJ whole genome shotgun (WGS) entry which is preliminary data.</text>
</comment>
<evidence type="ECO:0000256" key="1">
    <source>
        <dbReference type="SAM" id="SignalP"/>
    </source>
</evidence>
<accession>A0A2V5JY97</accession>
<feature type="chain" id="PRO_5016069543" evidence="1">
    <location>
        <begin position="27"/>
        <end position="389"/>
    </location>
</feature>
<dbReference type="RefSeq" id="WP_110842481.1">
    <property type="nucleotide sequence ID" value="NZ_QJVJ01000011.1"/>
</dbReference>
<organism evidence="2 3">
    <name type="scientific">Paenibacillus flagellatus</name>
    <dbReference type="NCBI Taxonomy" id="2211139"/>
    <lineage>
        <taxon>Bacteria</taxon>
        <taxon>Bacillati</taxon>
        <taxon>Bacillota</taxon>
        <taxon>Bacilli</taxon>
        <taxon>Bacillales</taxon>
        <taxon>Paenibacillaceae</taxon>
        <taxon>Paenibacillus</taxon>
    </lineage>
</organism>
<dbReference type="Proteomes" id="UP000247476">
    <property type="component" value="Unassembled WGS sequence"/>
</dbReference>
<keyword evidence="3" id="KW-1185">Reference proteome</keyword>
<name>A0A2V5JY97_9BACL</name>